<keyword evidence="1" id="KW-1133">Transmembrane helix</keyword>
<dbReference type="AlphaFoldDB" id="A0A1M5M4V0"/>
<evidence type="ECO:0000313" key="3">
    <source>
        <dbReference type="Proteomes" id="UP000184516"/>
    </source>
</evidence>
<feature type="transmembrane region" description="Helical" evidence="1">
    <location>
        <begin position="23"/>
        <end position="40"/>
    </location>
</feature>
<name>A0A1M5M4V0_9FLAO</name>
<organism evidence="2 3">
    <name type="scientific">Flavobacterium fluvii</name>
    <dbReference type="NCBI Taxonomy" id="468056"/>
    <lineage>
        <taxon>Bacteria</taxon>
        <taxon>Pseudomonadati</taxon>
        <taxon>Bacteroidota</taxon>
        <taxon>Flavobacteriia</taxon>
        <taxon>Flavobacteriales</taxon>
        <taxon>Flavobacteriaceae</taxon>
        <taxon>Flavobacterium</taxon>
    </lineage>
</organism>
<keyword evidence="3" id="KW-1185">Reference proteome</keyword>
<sequence length="54" mass="6364">MSTLSQHHNIIIFQFNGDYFSSFYANIFMILNGIILNKFFSMATMDFLQMISIF</sequence>
<reference evidence="3" key="1">
    <citation type="submission" date="2016-11" db="EMBL/GenBank/DDBJ databases">
        <authorList>
            <person name="Varghese N."/>
            <person name="Submissions S."/>
        </authorList>
    </citation>
    <scope>NUCLEOTIDE SEQUENCE [LARGE SCALE GENOMIC DNA]</scope>
    <source>
        <strain evidence="3">DSM 19978</strain>
    </source>
</reference>
<evidence type="ECO:0000256" key="1">
    <source>
        <dbReference type="SAM" id="Phobius"/>
    </source>
</evidence>
<evidence type="ECO:0000313" key="2">
    <source>
        <dbReference type="EMBL" id="SHG72266.1"/>
    </source>
</evidence>
<accession>A0A1M5M4V0</accession>
<keyword evidence="1" id="KW-0472">Membrane</keyword>
<dbReference type="STRING" id="468056.SAMN05443549_10639"/>
<gene>
    <name evidence="2" type="ORF">SAMN05443549_10639</name>
</gene>
<dbReference type="EMBL" id="FQWB01000006">
    <property type="protein sequence ID" value="SHG72266.1"/>
    <property type="molecule type" value="Genomic_DNA"/>
</dbReference>
<dbReference type="Proteomes" id="UP000184516">
    <property type="component" value="Unassembled WGS sequence"/>
</dbReference>
<keyword evidence="1" id="KW-0812">Transmembrane</keyword>
<proteinExistence type="predicted"/>
<protein>
    <submittedName>
        <fullName evidence="2">Uncharacterized protein</fullName>
    </submittedName>
</protein>